<keyword evidence="3" id="KW-1185">Reference proteome</keyword>
<dbReference type="InterPro" id="IPR021880">
    <property type="entry name" value="DUF3489"/>
</dbReference>
<dbReference type="Proteomes" id="UP000433652">
    <property type="component" value="Unassembled WGS sequence"/>
</dbReference>
<accession>A0A6I4SU58</accession>
<feature type="compositionally biased region" description="Basic and acidic residues" evidence="1">
    <location>
        <begin position="20"/>
        <end position="34"/>
    </location>
</feature>
<dbReference type="OrthoDB" id="7206991at2"/>
<comment type="caution">
    <text evidence="2">The sequence shown here is derived from an EMBL/GenBank/DDBJ whole genome shotgun (WGS) entry which is preliminary data.</text>
</comment>
<dbReference type="AlphaFoldDB" id="A0A6I4SU58"/>
<protein>
    <submittedName>
        <fullName evidence="2">DUF3489 domain-containing protein</fullName>
    </submittedName>
</protein>
<proteinExistence type="predicted"/>
<dbReference type="RefSeq" id="WP_159791995.1">
    <property type="nucleotide sequence ID" value="NZ_WTYM01000026.1"/>
</dbReference>
<name>A0A6I4SU58_9SPHN</name>
<organism evidence="2 3">
    <name type="scientific">Croceibacterium salegens</name>
    <dbReference type="NCBI Taxonomy" id="1737568"/>
    <lineage>
        <taxon>Bacteria</taxon>
        <taxon>Pseudomonadati</taxon>
        <taxon>Pseudomonadota</taxon>
        <taxon>Alphaproteobacteria</taxon>
        <taxon>Sphingomonadales</taxon>
        <taxon>Erythrobacteraceae</taxon>
        <taxon>Croceibacterium</taxon>
    </lineage>
</organism>
<evidence type="ECO:0000313" key="3">
    <source>
        <dbReference type="Proteomes" id="UP000433652"/>
    </source>
</evidence>
<dbReference type="EMBL" id="WTYM01000026">
    <property type="protein sequence ID" value="MXO58480.1"/>
    <property type="molecule type" value="Genomic_DNA"/>
</dbReference>
<gene>
    <name evidence="2" type="ORF">GRI89_02820</name>
</gene>
<feature type="region of interest" description="Disordered" evidence="1">
    <location>
        <begin position="1"/>
        <end position="34"/>
    </location>
</feature>
<reference evidence="2 3" key="1">
    <citation type="submission" date="2019-12" db="EMBL/GenBank/DDBJ databases">
        <title>Genomic-based taxomic classification of the family Erythrobacteraceae.</title>
        <authorList>
            <person name="Xu L."/>
        </authorList>
    </citation>
    <scope>NUCLEOTIDE SEQUENCE [LARGE SCALE GENOMIC DNA]</scope>
    <source>
        <strain evidence="2 3">MCCC 1K01500</strain>
    </source>
</reference>
<dbReference type="Pfam" id="PF11994">
    <property type="entry name" value="DUF3489"/>
    <property type="match status" value="1"/>
</dbReference>
<evidence type="ECO:0000256" key="1">
    <source>
        <dbReference type="SAM" id="MobiDB-lite"/>
    </source>
</evidence>
<sequence length="75" mass="8250">MSNAKNPQRKTKAASINSMPRRERGATLAEMEKASGWKSHSCRAFLSGVRKTGATVVKEERPDGKTAYRVTAEVQ</sequence>
<evidence type="ECO:0000313" key="2">
    <source>
        <dbReference type="EMBL" id="MXO58480.1"/>
    </source>
</evidence>